<evidence type="ECO:0000256" key="2">
    <source>
        <dbReference type="ARBA" id="ARBA00004236"/>
    </source>
</evidence>
<dbReference type="GO" id="GO:0044877">
    <property type="term" value="F:protein-containing complex binding"/>
    <property type="evidence" value="ECO:0007669"/>
    <property type="project" value="InterPro"/>
</dbReference>
<reference evidence="11" key="1">
    <citation type="submission" date="2017-05" db="EMBL/GenBank/DDBJ databases">
        <authorList>
            <person name="Sung H."/>
        </authorList>
    </citation>
    <scope>NUCLEOTIDE SEQUENCE [LARGE SCALE GENOMIC DNA]</scope>
    <source>
        <strain evidence="11">AMac2203</strain>
    </source>
</reference>
<gene>
    <name evidence="10" type="ORF">CBP12_00170</name>
</gene>
<keyword evidence="3" id="KW-1003">Cell membrane</keyword>
<dbReference type="GO" id="GO:0005886">
    <property type="term" value="C:plasma membrane"/>
    <property type="evidence" value="ECO:0007669"/>
    <property type="project" value="UniProtKB-SubCell"/>
</dbReference>
<protein>
    <recommendedName>
        <fullName evidence="9">Ancillary SecYEG translocon subunit/Cell division coordinator CpoB TPR domain-containing protein</fullName>
    </recommendedName>
</protein>
<dbReference type="AlphaFoldDB" id="A0A1Y0CU39"/>
<evidence type="ECO:0000256" key="6">
    <source>
        <dbReference type="ARBA" id="ARBA00023136"/>
    </source>
</evidence>
<proteinExistence type="predicted"/>
<dbReference type="PIRSF" id="PIRSF006170">
    <property type="entry name" value="YfgM"/>
    <property type="match status" value="1"/>
</dbReference>
<accession>A0A1Y0CU39</accession>
<organism evidence="10 11">
    <name type="scientific">Oceanisphaera avium</name>
    <dbReference type="NCBI Taxonomy" id="1903694"/>
    <lineage>
        <taxon>Bacteria</taxon>
        <taxon>Pseudomonadati</taxon>
        <taxon>Pseudomonadota</taxon>
        <taxon>Gammaproteobacteria</taxon>
        <taxon>Aeromonadales</taxon>
        <taxon>Aeromonadaceae</taxon>
        <taxon>Oceanisphaera</taxon>
    </lineage>
</organism>
<comment type="subcellular location">
    <subcellularLocation>
        <location evidence="2">Cell membrane</location>
    </subcellularLocation>
    <subcellularLocation>
        <location evidence="1">Membrane</location>
        <topology evidence="1">Single-pass membrane protein</topology>
    </subcellularLocation>
</comment>
<feature type="domain" description="Ancillary SecYEG translocon subunit/Cell division coordinator CpoB TPR" evidence="9">
    <location>
        <begin position="15"/>
        <end position="205"/>
    </location>
</feature>
<sequence length="214" mass="23378">MDFNSTEEQQLETLKRWWSEYGKSIILGAVIGLGGIFGWRYYQEHQVTTRANAAQSYISISNQLATQGADAFEDVATFVEQNQGNSYAELAALLLAAQAASNDQLPLAQQQLEQALASNKDPILNNTIRLRLARVLLAQDKADEAQAQLNEVKEPAFSAQRSEIQGDLYAQQGKSRDAYQAYQAAEEAGGLNNNPALKLKLDNLAVSPSASDKA</sequence>
<evidence type="ECO:0000313" key="11">
    <source>
        <dbReference type="Proteomes" id="UP000243793"/>
    </source>
</evidence>
<dbReference type="Pfam" id="PF09976">
    <property type="entry name" value="TPR_21"/>
    <property type="match status" value="1"/>
</dbReference>
<dbReference type="PANTHER" id="PTHR38035">
    <property type="entry name" value="UPF0070 PROTEIN YFGM"/>
    <property type="match status" value="1"/>
</dbReference>
<evidence type="ECO:0000256" key="8">
    <source>
        <dbReference type="SAM" id="Phobius"/>
    </source>
</evidence>
<evidence type="ECO:0000259" key="9">
    <source>
        <dbReference type="Pfam" id="PF09976"/>
    </source>
</evidence>
<keyword evidence="6 8" id="KW-0472">Membrane</keyword>
<evidence type="ECO:0000313" key="10">
    <source>
        <dbReference type="EMBL" id="ART78759.1"/>
    </source>
</evidence>
<evidence type="ECO:0000256" key="7">
    <source>
        <dbReference type="ARBA" id="ARBA00023186"/>
    </source>
</evidence>
<dbReference type="PANTHER" id="PTHR38035:SF1">
    <property type="entry name" value="ANCILLARY SECYEG TRANSLOCON SUBUNIT"/>
    <property type="match status" value="1"/>
</dbReference>
<dbReference type="RefSeq" id="WP_086961816.1">
    <property type="nucleotide sequence ID" value="NZ_CP021376.1"/>
</dbReference>
<name>A0A1Y0CU39_9GAMM</name>
<keyword evidence="4 8" id="KW-0812">Transmembrane</keyword>
<keyword evidence="7" id="KW-0143">Chaperone</keyword>
<dbReference type="InterPro" id="IPR018704">
    <property type="entry name" value="SecYEG/CpoB_TPR"/>
</dbReference>
<evidence type="ECO:0000256" key="5">
    <source>
        <dbReference type="ARBA" id="ARBA00022989"/>
    </source>
</evidence>
<dbReference type="EMBL" id="CP021376">
    <property type="protein sequence ID" value="ART78759.1"/>
    <property type="molecule type" value="Genomic_DNA"/>
</dbReference>
<keyword evidence="11" id="KW-1185">Reference proteome</keyword>
<dbReference type="Proteomes" id="UP000243793">
    <property type="component" value="Chromosome"/>
</dbReference>
<dbReference type="OrthoDB" id="9789675at2"/>
<dbReference type="InterPro" id="IPR026039">
    <property type="entry name" value="YfgM"/>
</dbReference>
<evidence type="ECO:0000256" key="1">
    <source>
        <dbReference type="ARBA" id="ARBA00004167"/>
    </source>
</evidence>
<evidence type="ECO:0000256" key="3">
    <source>
        <dbReference type="ARBA" id="ARBA00022475"/>
    </source>
</evidence>
<keyword evidence="5 8" id="KW-1133">Transmembrane helix</keyword>
<dbReference type="KEGG" id="ocm:CBP12_00170"/>
<feature type="transmembrane region" description="Helical" evidence="8">
    <location>
        <begin position="21"/>
        <end position="42"/>
    </location>
</feature>
<evidence type="ECO:0000256" key="4">
    <source>
        <dbReference type="ARBA" id="ARBA00022692"/>
    </source>
</evidence>